<accession>A0A2N9GBE0</accession>
<dbReference type="GO" id="GO:0000785">
    <property type="term" value="C:chromatin"/>
    <property type="evidence" value="ECO:0007669"/>
    <property type="project" value="TreeGrafter"/>
</dbReference>
<protein>
    <submittedName>
        <fullName evidence="8">Uncharacterized protein</fullName>
    </submittedName>
</protein>
<name>A0A2N9GBE0_FAGSY</name>
<dbReference type="GO" id="GO:0005634">
    <property type="term" value="C:nucleus"/>
    <property type="evidence" value="ECO:0007669"/>
    <property type="project" value="UniProtKB-SubCell"/>
</dbReference>
<dbReference type="GO" id="GO:0051301">
    <property type="term" value="P:cell division"/>
    <property type="evidence" value="ECO:0007669"/>
    <property type="project" value="UniProtKB-KW"/>
</dbReference>
<keyword evidence="7" id="KW-0131">Cell cycle</keyword>
<dbReference type="PANTHER" id="PTHR12663">
    <property type="entry name" value="ANDROGEN INDUCED INHIBITOR OF PROLIFERATION AS3 / PDS5-RELATED"/>
    <property type="match status" value="1"/>
</dbReference>
<evidence type="ECO:0000256" key="5">
    <source>
        <dbReference type="ARBA" id="ARBA00023204"/>
    </source>
</evidence>
<keyword evidence="6" id="KW-0539">Nucleus</keyword>
<dbReference type="GO" id="GO:0035825">
    <property type="term" value="P:homologous recombination"/>
    <property type="evidence" value="ECO:0007669"/>
    <property type="project" value="UniProtKB-ARBA"/>
</dbReference>
<evidence type="ECO:0000256" key="4">
    <source>
        <dbReference type="ARBA" id="ARBA00022776"/>
    </source>
</evidence>
<evidence type="ECO:0000256" key="3">
    <source>
        <dbReference type="ARBA" id="ARBA00022763"/>
    </source>
</evidence>
<evidence type="ECO:0000256" key="2">
    <source>
        <dbReference type="ARBA" id="ARBA00022618"/>
    </source>
</evidence>
<dbReference type="EMBL" id="OIVN01001703">
    <property type="protein sequence ID" value="SPC96805.1"/>
    <property type="molecule type" value="Genomic_DNA"/>
</dbReference>
<evidence type="ECO:0000256" key="6">
    <source>
        <dbReference type="ARBA" id="ARBA00023242"/>
    </source>
</evidence>
<dbReference type="AlphaFoldDB" id="A0A2N9GBE0"/>
<keyword evidence="2" id="KW-0132">Cell division</keyword>
<proteinExistence type="predicted"/>
<dbReference type="PANTHER" id="PTHR12663:SF3">
    <property type="entry name" value="SISTER CHROMATID COHESION PROTEIN PDS5 HOMOLOG C"/>
    <property type="match status" value="1"/>
</dbReference>
<organism evidence="8">
    <name type="scientific">Fagus sylvatica</name>
    <name type="common">Beechnut</name>
    <dbReference type="NCBI Taxonomy" id="28930"/>
    <lineage>
        <taxon>Eukaryota</taxon>
        <taxon>Viridiplantae</taxon>
        <taxon>Streptophyta</taxon>
        <taxon>Embryophyta</taxon>
        <taxon>Tracheophyta</taxon>
        <taxon>Spermatophyta</taxon>
        <taxon>Magnoliopsida</taxon>
        <taxon>eudicotyledons</taxon>
        <taxon>Gunneridae</taxon>
        <taxon>Pentapetalae</taxon>
        <taxon>rosids</taxon>
        <taxon>fabids</taxon>
        <taxon>Fagales</taxon>
        <taxon>Fagaceae</taxon>
        <taxon>Fagus</taxon>
    </lineage>
</organism>
<dbReference type="GO" id="GO:0006281">
    <property type="term" value="P:DNA repair"/>
    <property type="evidence" value="ECO:0007669"/>
    <property type="project" value="UniProtKB-KW"/>
</dbReference>
<evidence type="ECO:0000256" key="1">
    <source>
        <dbReference type="ARBA" id="ARBA00004123"/>
    </source>
</evidence>
<gene>
    <name evidence="8" type="ORF">FSB_LOCUS24687</name>
</gene>
<dbReference type="Pfam" id="PF20168">
    <property type="entry name" value="PDS5"/>
    <property type="match status" value="2"/>
</dbReference>
<dbReference type="GO" id="GO:0007064">
    <property type="term" value="P:mitotic sister chromatid cohesion"/>
    <property type="evidence" value="ECO:0007669"/>
    <property type="project" value="InterPro"/>
</dbReference>
<reference evidence="8" key="1">
    <citation type="submission" date="2018-02" db="EMBL/GenBank/DDBJ databases">
        <authorList>
            <person name="Cohen D.B."/>
            <person name="Kent A.D."/>
        </authorList>
    </citation>
    <scope>NUCLEOTIDE SEQUENCE</scope>
</reference>
<evidence type="ECO:0000256" key="7">
    <source>
        <dbReference type="ARBA" id="ARBA00023306"/>
    </source>
</evidence>
<keyword evidence="4" id="KW-0498">Mitosis</keyword>
<dbReference type="InterPro" id="IPR039776">
    <property type="entry name" value="Pds5"/>
</dbReference>
<dbReference type="SUPFAM" id="SSF48371">
    <property type="entry name" value="ARM repeat"/>
    <property type="match status" value="1"/>
</dbReference>
<sequence>MISFETTLKDQLKDAGNKLLNLPFSIDELLTLLDRVENLLANVQQAPSKSMHNTLLPLMKALIAPELLRHAEMDVKVSVLSCITEITRITAPDAPYDDEKMKEIFQLTVRSCLLILDLECETLILEMFQNFLKSIRDYHPENVFSSMETIMTLVLQESDDISLELLTPILASVKRNNGEILPVAWKLAERVLENSSTKLKPYLIQAVDTLGISFDDYSNIVASICQETSSVVNQNEDHAAVDDYSNIVASICQETSSVVDQNEDHAAGIDMIDENQSMRASLAEIDKMGTMVFSATEDKLALFATLIPHIEFVIPDKYNDVEFKAPLFSVLPTVVPELKQVFRVKLLLLQHYKTRG</sequence>
<evidence type="ECO:0000313" key="8">
    <source>
        <dbReference type="EMBL" id="SPC96805.1"/>
    </source>
</evidence>
<keyword evidence="3" id="KW-0227">DNA damage</keyword>
<comment type="subcellular location">
    <subcellularLocation>
        <location evidence="1">Nucleus</location>
    </subcellularLocation>
</comment>
<dbReference type="InterPro" id="IPR016024">
    <property type="entry name" value="ARM-type_fold"/>
</dbReference>
<keyword evidence="5" id="KW-0234">DNA repair</keyword>